<evidence type="ECO:0000256" key="1">
    <source>
        <dbReference type="SAM" id="MobiDB-lite"/>
    </source>
</evidence>
<name>A0A813ZB10_9BILA</name>
<dbReference type="OrthoDB" id="9990453at2759"/>
<organism evidence="3 4">
    <name type="scientific">Brachionus calyciflorus</name>
    <dbReference type="NCBI Taxonomy" id="104777"/>
    <lineage>
        <taxon>Eukaryota</taxon>
        <taxon>Metazoa</taxon>
        <taxon>Spiralia</taxon>
        <taxon>Gnathifera</taxon>
        <taxon>Rotifera</taxon>
        <taxon>Eurotatoria</taxon>
        <taxon>Monogononta</taxon>
        <taxon>Pseudotrocha</taxon>
        <taxon>Ploima</taxon>
        <taxon>Brachionidae</taxon>
        <taxon>Brachionus</taxon>
    </lineage>
</organism>
<dbReference type="AlphaFoldDB" id="A0A813ZB10"/>
<evidence type="ECO:0000313" key="3">
    <source>
        <dbReference type="EMBL" id="CAF0896077.1"/>
    </source>
</evidence>
<sequence length="103" mass="11305">MKFFYLTVLVILVLLNLVPDGSCRGFKPPAGRGVGPSGKPMDHFQDKNSRKAAEDAARNAGKGNKPIHHSPHKPGQRPHFHPADKNGEKLNKGQHYSYPKGRG</sequence>
<keyword evidence="4" id="KW-1185">Reference proteome</keyword>
<feature type="compositionally biased region" description="Basic and acidic residues" evidence="1">
    <location>
        <begin position="81"/>
        <end position="91"/>
    </location>
</feature>
<gene>
    <name evidence="3" type="ORF">OXX778_LOCUS11158</name>
</gene>
<dbReference type="Proteomes" id="UP000663879">
    <property type="component" value="Unassembled WGS sequence"/>
</dbReference>
<accession>A0A813ZB10</accession>
<comment type="caution">
    <text evidence="3">The sequence shown here is derived from an EMBL/GenBank/DDBJ whole genome shotgun (WGS) entry which is preliminary data.</text>
</comment>
<feature type="compositionally biased region" description="Basic and acidic residues" evidence="1">
    <location>
        <begin position="40"/>
        <end position="57"/>
    </location>
</feature>
<proteinExistence type="predicted"/>
<dbReference type="EMBL" id="CAJNOC010001856">
    <property type="protein sequence ID" value="CAF0896077.1"/>
    <property type="molecule type" value="Genomic_DNA"/>
</dbReference>
<reference evidence="3" key="1">
    <citation type="submission" date="2021-02" db="EMBL/GenBank/DDBJ databases">
        <authorList>
            <person name="Nowell W R."/>
        </authorList>
    </citation>
    <scope>NUCLEOTIDE SEQUENCE</scope>
    <source>
        <strain evidence="3">Ploen Becks lab</strain>
    </source>
</reference>
<feature type="signal peptide" evidence="2">
    <location>
        <begin position="1"/>
        <end position="23"/>
    </location>
</feature>
<evidence type="ECO:0000256" key="2">
    <source>
        <dbReference type="SAM" id="SignalP"/>
    </source>
</evidence>
<feature type="chain" id="PRO_5032969130" evidence="2">
    <location>
        <begin position="24"/>
        <end position="103"/>
    </location>
</feature>
<feature type="region of interest" description="Disordered" evidence="1">
    <location>
        <begin position="25"/>
        <end position="103"/>
    </location>
</feature>
<protein>
    <submittedName>
        <fullName evidence="3">Uncharacterized protein</fullName>
    </submittedName>
</protein>
<feature type="compositionally biased region" description="Basic residues" evidence="1">
    <location>
        <begin position="65"/>
        <end position="80"/>
    </location>
</feature>
<evidence type="ECO:0000313" key="4">
    <source>
        <dbReference type="Proteomes" id="UP000663879"/>
    </source>
</evidence>
<keyword evidence="2" id="KW-0732">Signal</keyword>